<feature type="modified residue" description="Phosphoserine; by host" evidence="11">
    <location>
        <position position="459"/>
    </location>
</feature>
<feature type="modified residue" description="Phosphotyrosine; by host" evidence="11">
    <location>
        <position position="483"/>
    </location>
</feature>
<dbReference type="GO" id="GO:0042025">
    <property type="term" value="C:host cell nucleus"/>
    <property type="evidence" value="ECO:0007669"/>
    <property type="project" value="UniProtKB-SubCell"/>
</dbReference>
<evidence type="ECO:0000256" key="4">
    <source>
        <dbReference type="ARBA" id="ARBA00022562"/>
    </source>
</evidence>
<keyword evidence="9 11" id="KW-0231">Viral genome packaging</keyword>
<evidence type="ECO:0000256" key="8">
    <source>
        <dbReference type="ARBA" id="ARBA00023093"/>
    </source>
</evidence>
<comment type="subunit">
    <text evidence="10 11">Interacts with hexon proteins; this interaction tethers the peripentonal hexons to hexons situated in the facet. Interacts with the penton protein (via N-terminus). Interacts with packaging protein 3; this interaction is required to promote correct genome packaging.</text>
</comment>
<feature type="modified residue" description="Phosphoserine; by host" evidence="11">
    <location>
        <position position="455"/>
    </location>
</feature>
<protein>
    <recommendedName>
        <fullName evidence="11">Pre-hexon-linking protein IIIa</fullName>
    </recommendedName>
    <alternativeName>
        <fullName evidence="11">Capsid vertex-specific component IIIa</fullName>
        <shortName evidence="11">CVSC</shortName>
    </alternativeName>
    <alternativeName>
        <fullName evidence="11">Protein IIIa</fullName>
    </alternativeName>
    <alternativeName>
        <fullName evidence="11">pIIIa</fullName>
    </alternativeName>
    <component>
        <recommendedName>
            <fullName evidence="11">Hexon-linking protein IIIa</fullName>
        </recommendedName>
    </component>
</protein>
<keyword evidence="6 11" id="KW-0946">Virion</keyword>
<dbReference type="InterPro" id="IPR003479">
    <property type="entry name" value="Hex_IIIa"/>
</dbReference>
<feature type="chain" id="PRO_5031649580" description="Hexon-linking protein IIIa" evidence="11">
    <location>
        <begin position="1"/>
        <end position="559"/>
    </location>
</feature>
<feature type="modified residue" description="Phosphoserine; by host" evidence="11">
    <location>
        <position position="504"/>
    </location>
</feature>
<dbReference type="GO" id="GO:0098021">
    <property type="term" value="C:viral capsid, decoration"/>
    <property type="evidence" value="ECO:0007669"/>
    <property type="project" value="UniProtKB-UniRule"/>
</dbReference>
<organism evidence="13">
    <name type="scientific">Human mastadenovirus F</name>
    <dbReference type="NCBI Taxonomy" id="130309"/>
    <lineage>
        <taxon>Viruses</taxon>
        <taxon>Varidnaviria</taxon>
        <taxon>Bamfordvirae</taxon>
        <taxon>Preplasmiviricota</taxon>
        <taxon>Polisuviricotina</taxon>
        <taxon>Pharingeaviricetes</taxon>
        <taxon>Rowavirales</taxon>
        <taxon>Adenoviridae</taxon>
        <taxon>Mastadenovirus</taxon>
        <taxon>Mastadenovirus faecale</taxon>
    </lineage>
</organism>
<name>A0A7U3NII8_9ADEN</name>
<dbReference type="EMBL" id="MT791001">
    <property type="protein sequence ID" value="QOV03211.1"/>
    <property type="molecule type" value="Genomic_DNA"/>
</dbReference>
<feature type="region of interest" description="Disordered" evidence="12">
    <location>
        <begin position="521"/>
        <end position="550"/>
    </location>
</feature>
<dbReference type="HAMAP" id="MF_04047">
    <property type="entry name" value="ADV_CAP3"/>
    <property type="match status" value="1"/>
</dbReference>
<comment type="subcellular location">
    <subcellularLocation>
        <location evidence="11">Virion</location>
    </subcellularLocation>
    <subcellularLocation>
        <location evidence="11">Host nucleus</location>
    </subcellularLocation>
    <text evidence="11">Surrounds the border of each facet on the capsid exterior. Present in around 60 copies per virion.</text>
</comment>
<proteinExistence type="evidence at transcript level"/>
<feature type="modified residue" description="Phosphoserine; by host" evidence="11">
    <location>
        <position position="462"/>
    </location>
</feature>
<feature type="region of interest" description="Peripentonal hexon-tethering domain" evidence="11">
    <location>
        <begin position="1"/>
        <end position="114"/>
    </location>
</feature>
<keyword evidence="7 11" id="KW-0426">Late protein</keyword>
<comment type="PTM">
    <text evidence="11">Cleaved near the C-terminus by the viral protease during virion maturation to form the mature protein.</text>
</comment>
<evidence type="ECO:0000256" key="6">
    <source>
        <dbReference type="ARBA" id="ARBA00022844"/>
    </source>
</evidence>
<sequence>MQRFASGVDGSQQVDPAMLAALQSQPSGVTPSDDWAAAMDRILALTTRNPEAFRQQPQANRFSAIAGAVVPSRTNPTHEKVLAIVNALTESKAIRKVAAVLLYRATLSSRALLISPNVQANLDRLTTDVREAVAQRERFMHDTNLGSQVALNAFLSTLPANVPRGQEDYVSFISALRLLVAEVPQSEVYQSGPDYFFQTSLQGLQTVNLTQAFKNLQGMGGVRAPVGDRATISSLLTPKSRLLLLLIAPFTNSSTISRDSYLGHLITLYREAIGQTQVDEQTFQEITSVSRALGQQDTGSLEATLNFLLTNRQQNIPSQFTLSTEEERILRYVQQSVSLYLMREGMTPSSALDMTARNMEPSLYSSIRRLMNPLMDYLHRAAAMNSEYFTNAILNPHWMPPSGFYTGEFDMPGGDDGFLWDDVSDSIFVPARYRKKEGGDELPLPLVEAASRGQSPFPSLPSLVSSSNSGRGLCPRLPGVSDYLNDPLLRFILTTNFPNNGVESLVDKMNRWKTYAQEQREWEESQSRPLAGPFSRWRRRKGGTDESVDDNSVLVLEGTGGRSNQFPHLRPQGRLGRFY</sequence>
<comment type="miscellaneous">
    <text evidence="11">All late proteins expressed from the major late promoter are produced by alternative splicing and alternative polyadenylation of the same gene giving rise to non-overlapping ORFs. A leader sequence is present in the N-terminus of all these mRNAs and is recognized by the viral shutoff protein to provide expression although conventional translation via ribosome scanning from the cap has been shut off in the host cell.</text>
</comment>
<evidence type="ECO:0000313" key="13">
    <source>
        <dbReference type="EMBL" id="QOV03211.1"/>
    </source>
</evidence>
<evidence type="ECO:0000256" key="1">
    <source>
        <dbReference type="ARBA" id="ARBA00010762"/>
    </source>
</evidence>
<feature type="propeptide" id="PRO_5031649582" evidence="11">
    <location>
        <begin position="560"/>
        <end position="579"/>
    </location>
</feature>
<comment type="induction">
    <text evidence="11">Expressed in the late phase of the viral replicative cycle.</text>
</comment>
<evidence type="ECO:0000256" key="3">
    <source>
        <dbReference type="ARBA" id="ARBA00022561"/>
    </source>
</evidence>
<evidence type="ECO:0000256" key="11">
    <source>
        <dbReference type="HAMAP-Rule" id="MF_04047"/>
    </source>
</evidence>
<dbReference type="Pfam" id="PF02455">
    <property type="entry name" value="Hex_IIIa"/>
    <property type="match status" value="1"/>
</dbReference>
<feature type="site" description="Cleavage; by viral protease" evidence="11">
    <location>
        <begin position="559"/>
        <end position="560"/>
    </location>
</feature>
<feature type="modified residue" description="Phosphoserine; by host" evidence="11">
    <location>
        <position position="233"/>
    </location>
</feature>
<feature type="modified residue" description="Phosphoserine; by host" evidence="11">
    <location>
        <position position="318"/>
    </location>
</feature>
<accession>A0A7U3NII8</accession>
<evidence type="ECO:0000256" key="10">
    <source>
        <dbReference type="ARBA" id="ARBA00046738"/>
    </source>
</evidence>
<dbReference type="Gene3D" id="1.20.120.1500">
    <property type="entry name" value="Pre-hexon-linking protein IIIa"/>
    <property type="match status" value="1"/>
</dbReference>
<comment type="caution">
    <text evidence="11">Lacks conserved residue(s) required for the propagation of feature annotation.</text>
</comment>
<dbReference type="InterPro" id="IPR043053">
    <property type="entry name" value="Hex_IIIa_N"/>
</dbReference>
<evidence type="ECO:0000256" key="5">
    <source>
        <dbReference type="ARBA" id="ARBA00022612"/>
    </source>
</evidence>
<feature type="chain" id="PRO_5031649581" description="Pre-hexon-linking protein IIIa" evidence="11">
    <location>
        <begin position="1"/>
        <end position="579"/>
    </location>
</feature>
<evidence type="ECO:0000256" key="9">
    <source>
        <dbReference type="ARBA" id="ARBA00023219"/>
    </source>
</evidence>
<reference evidence="13" key="1">
    <citation type="journal article" date="2020" name="J. Gen.">
        <title>Viral gastroenteritis in Tocantins, Brazil: characterizing the diversity of human adenovirus F through next-generation sequencing and bioinformatics.</title>
        <authorList>
            <person name="Tahmasebi R."/>
            <person name="Luchs A."/>
            <person name="Tardy K."/>
            <person name="Hefford P.M."/>
            <person name="Tinker R.J."/>
            <person name="Eilami O."/>
            <person name="de Padua Milagres F.A."/>
            <person name="Brustulin R."/>
            <person name="Teles M.D.A.R."/>
            <person name="Dos Santos Morais V."/>
            <person name="Moreira C.H.V."/>
            <person name="Buccheri R."/>
            <person name="Araujo E.L.L."/>
            <person name="Villanova F."/>
            <person name="Deng X."/>
            <person name="Sabino E.C."/>
            <person name="Delwart E."/>
            <person name="Leal E."/>
            <person name="Charlys da Costa A."/>
        </authorList>
    </citation>
    <scope>NUCLEOTIDE SEQUENCE [LARGE SCALE GENOMIC DNA]</scope>
    <source>
        <strain evidence="13">005_Porto_Nacional</strain>
    </source>
</reference>
<keyword evidence="3 11" id="KW-0167">Capsid protein</keyword>
<dbReference type="Proteomes" id="UP000593602">
    <property type="component" value="Segment"/>
</dbReference>
<comment type="function">
    <text evidence="11">Structural component of the virion that acts as a cement protein on the capsid exterior which mediates the interactions between the hexons, including the peripentonal hexons, and reaches all the way to the penton vertices. Two hexon linking proteins IIIa, one from each facet, stabilize the unique edge interface between a pair of facets. As the virus enters the host cell, hexon linking proteins IIIa are shed concomitant with virion acidification in the endosome. During virus assembly, seems to play a role in the serotype specificity of the packaging of viral DNA via its interaction with packaging protein 3.</text>
</comment>
<evidence type="ECO:0000256" key="12">
    <source>
        <dbReference type="SAM" id="MobiDB-lite"/>
    </source>
</evidence>
<evidence type="ECO:0000256" key="7">
    <source>
        <dbReference type="ARBA" id="ARBA00022921"/>
    </source>
</evidence>
<keyword evidence="4 11" id="KW-1048">Host nucleus</keyword>
<evidence type="ECO:0000256" key="2">
    <source>
        <dbReference type="ARBA" id="ARBA00022553"/>
    </source>
</evidence>
<feature type="modified residue" description="Phosphoserine; by host" evidence="11">
    <location>
        <position position="466"/>
    </location>
</feature>
<feature type="region of interest" description="Binding to hexon-linking protein" evidence="11">
    <location>
        <begin position="146"/>
        <end position="259"/>
    </location>
</feature>
<keyword evidence="8 11" id="KW-1232">Capsid decoration protein</keyword>
<feature type="modified residue" description="Phosphothreonine; by host" evidence="11">
    <location>
        <position position="282"/>
    </location>
</feature>
<keyword evidence="5 11" id="KW-1188">Viral release from host cell</keyword>
<comment type="similarity">
    <text evidence="1 11">Belongs to the adenoviridae hexon-linking protein IIIa family.</text>
</comment>
<keyword evidence="2 11" id="KW-0597">Phosphoprotein</keyword>